<dbReference type="EMBL" id="QRUU01000004">
    <property type="protein sequence ID" value="RGR99766.1"/>
    <property type="molecule type" value="Genomic_DNA"/>
</dbReference>
<evidence type="ECO:0000313" key="4">
    <source>
        <dbReference type="Proteomes" id="UP000285864"/>
    </source>
</evidence>
<sequence length="171" mass="19405">MTNRQLNFENIHRVENLTYEPLEKKYINVQVVGTVLTYIGMMLLVLFILLVEKLSYRTFIVAGIEGLLLCSAIINLILLPKAYAYKGFAFREHDITYRSGLFFPTIVTIPLCKVQQVSIQQNPISKIFGLYSIAIVNGAQFEAETVIPGLTKARADEMKTIIMEYIQHGTI</sequence>
<reference evidence="3 4" key="1">
    <citation type="submission" date="2018-08" db="EMBL/GenBank/DDBJ databases">
        <title>A genome reference for cultivated species of the human gut microbiota.</title>
        <authorList>
            <person name="Zou Y."/>
            <person name="Xue W."/>
            <person name="Luo G."/>
        </authorList>
    </citation>
    <scope>NUCLEOTIDE SEQUENCE [LARGE SCALE GENOMIC DNA]</scope>
    <source>
        <strain evidence="3 4">AF24-2</strain>
    </source>
</reference>
<name>A0A412GXW1_9BACT</name>
<keyword evidence="1" id="KW-0812">Transmembrane</keyword>
<keyword evidence="1" id="KW-1133">Transmembrane helix</keyword>
<evidence type="ECO:0000313" key="3">
    <source>
        <dbReference type="EMBL" id="RGR99766.1"/>
    </source>
</evidence>
<accession>A0A412GXW1</accession>
<gene>
    <name evidence="3" type="ORF">DWY20_01635</name>
</gene>
<keyword evidence="4" id="KW-1185">Reference proteome</keyword>
<dbReference type="Pfam" id="PF03703">
    <property type="entry name" value="bPH_2"/>
    <property type="match status" value="1"/>
</dbReference>
<evidence type="ECO:0000259" key="2">
    <source>
        <dbReference type="Pfam" id="PF03703"/>
    </source>
</evidence>
<dbReference type="Proteomes" id="UP000285864">
    <property type="component" value="Unassembled WGS sequence"/>
</dbReference>
<dbReference type="RefSeq" id="WP_118482919.1">
    <property type="nucleotide sequence ID" value="NZ_CAUWID010000039.1"/>
</dbReference>
<dbReference type="PANTHER" id="PTHR34473">
    <property type="entry name" value="UPF0699 TRANSMEMBRANE PROTEIN YDBS"/>
    <property type="match status" value="1"/>
</dbReference>
<feature type="domain" description="YdbS-like PH" evidence="2">
    <location>
        <begin position="86"/>
        <end position="161"/>
    </location>
</feature>
<dbReference type="AlphaFoldDB" id="A0A412GXW1"/>
<dbReference type="PANTHER" id="PTHR34473:SF2">
    <property type="entry name" value="UPF0699 TRANSMEMBRANE PROTEIN YDBT"/>
    <property type="match status" value="1"/>
</dbReference>
<organism evidence="3 4">
    <name type="scientific">Phocaeicola coprocola</name>
    <dbReference type="NCBI Taxonomy" id="310298"/>
    <lineage>
        <taxon>Bacteria</taxon>
        <taxon>Pseudomonadati</taxon>
        <taxon>Bacteroidota</taxon>
        <taxon>Bacteroidia</taxon>
        <taxon>Bacteroidales</taxon>
        <taxon>Bacteroidaceae</taxon>
        <taxon>Phocaeicola</taxon>
    </lineage>
</organism>
<keyword evidence="1" id="KW-0472">Membrane</keyword>
<protein>
    <recommendedName>
        <fullName evidence="2">YdbS-like PH domain-containing protein</fullName>
    </recommendedName>
</protein>
<proteinExistence type="predicted"/>
<feature type="transmembrane region" description="Helical" evidence="1">
    <location>
        <begin position="56"/>
        <end position="78"/>
    </location>
</feature>
<feature type="transmembrane region" description="Helical" evidence="1">
    <location>
        <begin position="31"/>
        <end position="50"/>
    </location>
</feature>
<evidence type="ECO:0000256" key="1">
    <source>
        <dbReference type="SAM" id="Phobius"/>
    </source>
</evidence>
<comment type="caution">
    <text evidence="3">The sequence shown here is derived from an EMBL/GenBank/DDBJ whole genome shotgun (WGS) entry which is preliminary data.</text>
</comment>
<dbReference type="InterPro" id="IPR005182">
    <property type="entry name" value="YdbS-like_PH"/>
</dbReference>